<proteinExistence type="predicted"/>
<protein>
    <submittedName>
        <fullName evidence="1">Uncharacterized protein</fullName>
    </submittedName>
</protein>
<dbReference type="AlphaFoldDB" id="A0A1Y0AZT8"/>
<reference evidence="1" key="1">
    <citation type="submission" date="2017-03" db="EMBL/GenBank/DDBJ databases">
        <title>The mitochondrial genome of the carnivorous plant Utricularia reniformis (Lentibulariaceae): structure, comparative analysis and evolutionary landmarks.</title>
        <authorList>
            <person name="Silva S.R."/>
            <person name="Alvarenga D.O."/>
            <person name="Michael T.P."/>
            <person name="Miranda V.F.O."/>
            <person name="Varani A.M."/>
        </authorList>
    </citation>
    <scope>NUCLEOTIDE SEQUENCE</scope>
</reference>
<geneLocation type="mitochondrion" evidence="1"/>
<organism evidence="1">
    <name type="scientific">Utricularia reniformis</name>
    <dbReference type="NCBI Taxonomy" id="192314"/>
    <lineage>
        <taxon>Eukaryota</taxon>
        <taxon>Viridiplantae</taxon>
        <taxon>Streptophyta</taxon>
        <taxon>Embryophyta</taxon>
        <taxon>Tracheophyta</taxon>
        <taxon>Spermatophyta</taxon>
        <taxon>Magnoliopsida</taxon>
        <taxon>eudicotyledons</taxon>
        <taxon>Gunneridae</taxon>
        <taxon>Pentapetalae</taxon>
        <taxon>asterids</taxon>
        <taxon>lamiids</taxon>
        <taxon>Lamiales</taxon>
        <taxon>Lentibulariaceae</taxon>
        <taxon>Utricularia</taxon>
    </lineage>
</organism>
<gene>
    <name evidence="1" type="ORF">AEK19_MT0410</name>
</gene>
<accession>A0A1Y0AZT8</accession>
<dbReference type="EMBL" id="KY774314">
    <property type="protein sequence ID" value="ART30677.1"/>
    <property type="molecule type" value="Genomic_DNA"/>
</dbReference>
<keyword evidence="1" id="KW-0496">Mitochondrion</keyword>
<name>A0A1Y0AZT8_9LAMI</name>
<evidence type="ECO:0000313" key="1">
    <source>
        <dbReference type="EMBL" id="ART30677.1"/>
    </source>
</evidence>
<sequence length="90" mass="10622">MPPSQEVHPLSFRVCTLWSECTLLRAQMAKWLRYLHWYWNIELDLKLGADPMVILKRLLDPPVVITSWRIPKSDPELVRCNGDFMITLDL</sequence>